<accession>A0A1F7UXS8</accession>
<sequence length="221" mass="24608">MKKRASSSLKPKKPRAKGTPSSPRRSIILKKKRAVRGKPFKTKFAASQATVSVIPMMPVVARQDEAALKTNPSPFLVKEQKENIFEETRSSDKGDRLIVPNETIDKERRKFLMWAGVAVSMVIIVFGWFWTLRYSLTIPADIANDSFPLNKAEDNLTDLFQKVNQSLDDLQKGETSPNGNLLAPSQASGSELNSEEIEILKRKFEEQAIQSPPPGPASTAR</sequence>
<reference evidence="3 4" key="1">
    <citation type="journal article" date="2016" name="Nat. Commun.">
        <title>Thousands of microbial genomes shed light on interconnected biogeochemical processes in an aquifer system.</title>
        <authorList>
            <person name="Anantharaman K."/>
            <person name="Brown C.T."/>
            <person name="Hug L.A."/>
            <person name="Sharon I."/>
            <person name="Castelle C.J."/>
            <person name="Probst A.J."/>
            <person name="Thomas B.C."/>
            <person name="Singh A."/>
            <person name="Wilkins M.J."/>
            <person name="Karaoz U."/>
            <person name="Brodie E.L."/>
            <person name="Williams K.H."/>
            <person name="Hubbard S.S."/>
            <person name="Banfield J.F."/>
        </authorList>
    </citation>
    <scope>NUCLEOTIDE SEQUENCE [LARGE SCALE GENOMIC DNA]</scope>
</reference>
<feature type="transmembrane region" description="Helical" evidence="2">
    <location>
        <begin position="111"/>
        <end position="130"/>
    </location>
</feature>
<feature type="compositionally biased region" description="Polar residues" evidence="1">
    <location>
        <begin position="169"/>
        <end position="192"/>
    </location>
</feature>
<keyword evidence="2" id="KW-0812">Transmembrane</keyword>
<evidence type="ECO:0000313" key="3">
    <source>
        <dbReference type="EMBL" id="OGL83069.1"/>
    </source>
</evidence>
<name>A0A1F7UXS8_9BACT</name>
<evidence type="ECO:0000313" key="4">
    <source>
        <dbReference type="Proteomes" id="UP000176846"/>
    </source>
</evidence>
<dbReference type="AlphaFoldDB" id="A0A1F7UXS8"/>
<organism evidence="3 4">
    <name type="scientific">Candidatus Uhrbacteria bacterium RIFCSPLOWO2_01_FULL_47_25</name>
    <dbReference type="NCBI Taxonomy" id="1802402"/>
    <lineage>
        <taxon>Bacteria</taxon>
        <taxon>Candidatus Uhriibacteriota</taxon>
    </lineage>
</organism>
<gene>
    <name evidence="3" type="ORF">A2936_05135</name>
</gene>
<comment type="caution">
    <text evidence="3">The sequence shown here is derived from an EMBL/GenBank/DDBJ whole genome shotgun (WGS) entry which is preliminary data.</text>
</comment>
<evidence type="ECO:0000256" key="1">
    <source>
        <dbReference type="SAM" id="MobiDB-lite"/>
    </source>
</evidence>
<feature type="region of interest" description="Disordered" evidence="1">
    <location>
        <begin position="169"/>
        <end position="194"/>
    </location>
</feature>
<protein>
    <submittedName>
        <fullName evidence="3">Uncharacterized protein</fullName>
    </submittedName>
</protein>
<evidence type="ECO:0000256" key="2">
    <source>
        <dbReference type="SAM" id="Phobius"/>
    </source>
</evidence>
<feature type="compositionally biased region" description="Basic residues" evidence="1">
    <location>
        <begin position="1"/>
        <end position="16"/>
    </location>
</feature>
<keyword evidence="2" id="KW-1133">Transmembrane helix</keyword>
<dbReference type="Proteomes" id="UP000176846">
    <property type="component" value="Unassembled WGS sequence"/>
</dbReference>
<feature type="region of interest" description="Disordered" evidence="1">
    <location>
        <begin position="1"/>
        <end position="30"/>
    </location>
</feature>
<dbReference type="EMBL" id="MGEK01000003">
    <property type="protein sequence ID" value="OGL83069.1"/>
    <property type="molecule type" value="Genomic_DNA"/>
</dbReference>
<keyword evidence="2" id="KW-0472">Membrane</keyword>
<proteinExistence type="predicted"/>